<feature type="transmembrane region" description="Helical" evidence="1">
    <location>
        <begin position="30"/>
        <end position="49"/>
    </location>
</feature>
<protein>
    <submittedName>
        <fullName evidence="3">Uncharacterized protein</fullName>
    </submittedName>
</protein>
<evidence type="ECO:0000256" key="1">
    <source>
        <dbReference type="SAM" id="Phobius"/>
    </source>
</evidence>
<evidence type="ECO:0000313" key="4">
    <source>
        <dbReference type="Proteomes" id="UP000199289"/>
    </source>
</evidence>
<feature type="transmembrane region" description="Helical" evidence="1">
    <location>
        <begin position="89"/>
        <end position="110"/>
    </location>
</feature>
<keyword evidence="1" id="KW-1133">Transmembrane helix</keyword>
<dbReference type="RefSeq" id="WP_092536245.1">
    <property type="nucleotide sequence ID" value="NZ_FNKQ01000002.1"/>
</dbReference>
<name>A0A1H1BM84_9EURY</name>
<feature type="transmembrane region" description="Helical" evidence="1">
    <location>
        <begin position="61"/>
        <end position="83"/>
    </location>
</feature>
<accession>A0A1H1BM84</accession>
<keyword evidence="1" id="KW-0472">Membrane</keyword>
<reference evidence="4" key="2">
    <citation type="submission" date="2016-10" db="EMBL/GenBank/DDBJ databases">
        <authorList>
            <person name="Varghese N."/>
            <person name="Submissions S."/>
        </authorList>
    </citation>
    <scope>NUCLEOTIDE SEQUENCE [LARGE SCALE GENOMIC DNA]</scope>
    <source>
        <strain evidence="4">CGMCC 1.12397</strain>
    </source>
</reference>
<gene>
    <name evidence="2" type="ORF">DWB78_03380</name>
    <name evidence="3" type="ORF">SAMN05216278_1863</name>
</gene>
<keyword evidence="1" id="KW-0812">Transmembrane</keyword>
<dbReference type="EMBL" id="FNKQ01000002">
    <property type="protein sequence ID" value="SDQ53135.1"/>
    <property type="molecule type" value="Genomic_DNA"/>
</dbReference>
<evidence type="ECO:0000313" key="2">
    <source>
        <dbReference type="EMBL" id="RDI70843.1"/>
    </source>
</evidence>
<dbReference type="EMBL" id="QQST01000001">
    <property type="protein sequence ID" value="RDI70843.1"/>
    <property type="molecule type" value="Genomic_DNA"/>
</dbReference>
<keyword evidence="5" id="KW-1185">Reference proteome</keyword>
<evidence type="ECO:0000313" key="5">
    <source>
        <dbReference type="Proteomes" id="UP000255421"/>
    </source>
</evidence>
<dbReference type="Proteomes" id="UP000255421">
    <property type="component" value="Unassembled WGS sequence"/>
</dbReference>
<proteinExistence type="predicted"/>
<dbReference type="Proteomes" id="UP000199289">
    <property type="component" value="Unassembled WGS sequence"/>
</dbReference>
<dbReference type="AlphaFoldDB" id="A0A1H1BM84"/>
<reference evidence="2 5" key="3">
    <citation type="submission" date="2018-07" db="EMBL/GenBank/DDBJ databases">
        <title>Genome sequence of extremly halophilic archaeon Halopelagius longus strain BC12-B1.</title>
        <authorList>
            <person name="Zhang X."/>
        </authorList>
    </citation>
    <scope>NUCLEOTIDE SEQUENCE [LARGE SCALE GENOMIC DNA]</scope>
    <source>
        <strain evidence="2 5">BC12-B1</strain>
    </source>
</reference>
<sequence length="113" mass="11125">MGRRRDALLTVLVSIPLVGAGVLLDAPADPLAAALGAAGALVLEGLLSLDAPRVRRAWDRPAVRGGAVLAAFVAAAVGVAGVGPVAVTVLVAGLATYLLVLGTVSLRGALRDA</sequence>
<organism evidence="3 4">
    <name type="scientific">Halopelagius longus</name>
    <dbReference type="NCBI Taxonomy" id="1236180"/>
    <lineage>
        <taxon>Archaea</taxon>
        <taxon>Methanobacteriati</taxon>
        <taxon>Methanobacteriota</taxon>
        <taxon>Stenosarchaea group</taxon>
        <taxon>Halobacteria</taxon>
        <taxon>Halobacteriales</taxon>
        <taxon>Haloferacaceae</taxon>
    </lineage>
</organism>
<reference evidence="3" key="1">
    <citation type="submission" date="2016-10" db="EMBL/GenBank/DDBJ databases">
        <authorList>
            <person name="de Groot N.N."/>
        </authorList>
    </citation>
    <scope>NUCLEOTIDE SEQUENCE [LARGE SCALE GENOMIC DNA]</scope>
    <source>
        <strain evidence="3">CGMCC 1.12397</strain>
    </source>
</reference>
<evidence type="ECO:0000313" key="3">
    <source>
        <dbReference type="EMBL" id="SDQ53135.1"/>
    </source>
</evidence>